<reference evidence="5 6" key="1">
    <citation type="journal article" date="2021" name="Cell">
        <title>Tracing the genetic footprints of vertebrate landing in non-teleost ray-finned fishes.</title>
        <authorList>
            <person name="Bi X."/>
            <person name="Wang K."/>
            <person name="Yang L."/>
            <person name="Pan H."/>
            <person name="Jiang H."/>
            <person name="Wei Q."/>
            <person name="Fang M."/>
            <person name="Yu H."/>
            <person name="Zhu C."/>
            <person name="Cai Y."/>
            <person name="He Y."/>
            <person name="Gan X."/>
            <person name="Zeng H."/>
            <person name="Yu D."/>
            <person name="Zhu Y."/>
            <person name="Jiang H."/>
            <person name="Qiu Q."/>
            <person name="Yang H."/>
            <person name="Zhang Y.E."/>
            <person name="Wang W."/>
            <person name="Zhu M."/>
            <person name="He S."/>
            <person name="Zhang G."/>
        </authorList>
    </citation>
    <scope>NUCLEOTIDE SEQUENCE [LARGE SCALE GENOMIC DNA]</scope>
    <source>
        <strain evidence="5">Bchr_013</strain>
    </source>
</reference>
<dbReference type="AlphaFoldDB" id="A0A8X7XLK2"/>
<dbReference type="EMBL" id="JAATIS010000094">
    <property type="protein sequence ID" value="KAG2470823.1"/>
    <property type="molecule type" value="Genomic_DNA"/>
</dbReference>
<dbReference type="SMART" id="SM00034">
    <property type="entry name" value="CLECT"/>
    <property type="match status" value="1"/>
</dbReference>
<sequence length="286" mass="32712">MEQIKERRRASCATLPIPDTLRPDTLSTFCHCSETSAKLKNLEMDLERQDSQIQDLQTKGEAPSPFLTGHQPWRVHHNVKGDSEMSLRLSDLEDQLREVASGRGPKTDDGPVMDDFFPIYPKLQPHLPDDPDWRSFNGHHYYFSKTTTNWAEAKEWCRSRDSYLVVISSSEEKVSPPEGLGQTGPPWSSDSSQWASPFPTILSFPFQTFISRSMTERSWVGLSDSEAEGVWKWTTGESVQGSFWAKGEPNDDKNNEDCGEIMNNDYLNDSNCEDRKYWVCEKDFVI</sequence>
<keyword evidence="2" id="KW-0175">Coiled coil</keyword>
<evidence type="ECO:0000259" key="4">
    <source>
        <dbReference type="PROSITE" id="PS50041"/>
    </source>
</evidence>
<dbReference type="InterPro" id="IPR016187">
    <property type="entry name" value="CTDL_fold"/>
</dbReference>
<keyword evidence="1" id="KW-1015">Disulfide bond</keyword>
<dbReference type="InterPro" id="IPR016186">
    <property type="entry name" value="C-type_lectin-like/link_sf"/>
</dbReference>
<evidence type="ECO:0000256" key="3">
    <source>
        <dbReference type="SAM" id="MobiDB-lite"/>
    </source>
</evidence>
<evidence type="ECO:0000256" key="2">
    <source>
        <dbReference type="SAM" id="Coils"/>
    </source>
</evidence>
<protein>
    <submittedName>
        <fullName evidence="5">C209E protein</fullName>
    </submittedName>
</protein>
<gene>
    <name evidence="5" type="primary">Cd209e</name>
    <name evidence="5" type="ORF">GTO96_0005760</name>
</gene>
<dbReference type="SUPFAM" id="SSF56436">
    <property type="entry name" value="C-type lectin-like"/>
    <property type="match status" value="1"/>
</dbReference>
<feature type="non-terminal residue" evidence="5">
    <location>
        <position position="286"/>
    </location>
</feature>
<evidence type="ECO:0000313" key="5">
    <source>
        <dbReference type="EMBL" id="KAG2470823.1"/>
    </source>
</evidence>
<dbReference type="InterPro" id="IPR001304">
    <property type="entry name" value="C-type_lectin-like"/>
</dbReference>
<name>A0A8X7XLK2_POLSE</name>
<feature type="region of interest" description="Disordered" evidence="3">
    <location>
        <begin position="173"/>
        <end position="192"/>
    </location>
</feature>
<feature type="domain" description="C-type lectin" evidence="4">
    <location>
        <begin position="136"/>
        <end position="281"/>
    </location>
</feature>
<keyword evidence="6" id="KW-1185">Reference proteome</keyword>
<comment type="caution">
    <text evidence="5">The sequence shown here is derived from an EMBL/GenBank/DDBJ whole genome shotgun (WGS) entry which is preliminary data.</text>
</comment>
<evidence type="ECO:0000313" key="6">
    <source>
        <dbReference type="Proteomes" id="UP000886611"/>
    </source>
</evidence>
<feature type="non-terminal residue" evidence="5">
    <location>
        <position position="1"/>
    </location>
</feature>
<dbReference type="Pfam" id="PF00059">
    <property type="entry name" value="Lectin_C"/>
    <property type="match status" value="1"/>
</dbReference>
<accession>A0A8X7XLK2</accession>
<dbReference type="InterPro" id="IPR018378">
    <property type="entry name" value="C-type_lectin_CS"/>
</dbReference>
<dbReference type="PANTHER" id="PTHR22803">
    <property type="entry name" value="MANNOSE, PHOSPHOLIPASE, LECTIN RECEPTOR RELATED"/>
    <property type="match status" value="1"/>
</dbReference>
<feature type="coiled-coil region" evidence="2">
    <location>
        <begin position="32"/>
        <end position="59"/>
    </location>
</feature>
<organism evidence="5 6">
    <name type="scientific">Polypterus senegalus</name>
    <name type="common">Senegal bichir</name>
    <dbReference type="NCBI Taxonomy" id="55291"/>
    <lineage>
        <taxon>Eukaryota</taxon>
        <taxon>Metazoa</taxon>
        <taxon>Chordata</taxon>
        <taxon>Craniata</taxon>
        <taxon>Vertebrata</taxon>
        <taxon>Euteleostomi</taxon>
        <taxon>Actinopterygii</taxon>
        <taxon>Polypteriformes</taxon>
        <taxon>Polypteridae</taxon>
        <taxon>Polypterus</taxon>
    </lineage>
</organism>
<dbReference type="PROSITE" id="PS50041">
    <property type="entry name" value="C_TYPE_LECTIN_2"/>
    <property type="match status" value="1"/>
</dbReference>
<dbReference type="Proteomes" id="UP000886611">
    <property type="component" value="Unassembled WGS sequence"/>
</dbReference>
<evidence type="ECO:0000256" key="1">
    <source>
        <dbReference type="ARBA" id="ARBA00023157"/>
    </source>
</evidence>
<proteinExistence type="predicted"/>
<dbReference type="Gene3D" id="3.10.100.10">
    <property type="entry name" value="Mannose-Binding Protein A, subunit A"/>
    <property type="match status" value="1"/>
</dbReference>
<dbReference type="PROSITE" id="PS00615">
    <property type="entry name" value="C_TYPE_LECTIN_1"/>
    <property type="match status" value="1"/>
</dbReference>
<dbReference type="InterPro" id="IPR050111">
    <property type="entry name" value="C-type_lectin/snaclec_domain"/>
</dbReference>